<protein>
    <submittedName>
        <fullName evidence="2">PIN domain-containing protein</fullName>
    </submittedName>
</protein>
<evidence type="ECO:0000313" key="3">
    <source>
        <dbReference type="Proteomes" id="UP001269402"/>
    </source>
</evidence>
<dbReference type="RefSeq" id="WP_310805102.1">
    <property type="nucleotide sequence ID" value="NZ_JAVLSG010000003.1"/>
</dbReference>
<dbReference type="InterPro" id="IPR002716">
    <property type="entry name" value="PIN_dom"/>
</dbReference>
<dbReference type="Proteomes" id="UP001269402">
    <property type="component" value="Unassembled WGS sequence"/>
</dbReference>
<dbReference type="Pfam" id="PF01850">
    <property type="entry name" value="PIN"/>
    <property type="match status" value="1"/>
</dbReference>
<evidence type="ECO:0000259" key="1">
    <source>
        <dbReference type="Pfam" id="PF01850"/>
    </source>
</evidence>
<reference evidence="3" key="1">
    <citation type="submission" date="2023-07" db="EMBL/GenBank/DDBJ databases">
        <title>Genomic characterization of faba bean (Vicia faba) microsymbionts in Mexican soils.</title>
        <authorList>
            <person name="Rivera Orduna F.N."/>
            <person name="Guevara-Luna J."/>
            <person name="Yan J."/>
            <person name="Arroyo-Herrera I."/>
            <person name="Li Y."/>
            <person name="Vasquez-Murrieta M.S."/>
            <person name="Wang E.T."/>
        </authorList>
    </citation>
    <scope>NUCLEOTIDE SEQUENCE [LARGE SCALE GENOMIC DNA]</scope>
    <source>
        <strain evidence="3">CH6</strain>
    </source>
</reference>
<feature type="domain" description="PIN" evidence="1">
    <location>
        <begin position="2"/>
        <end position="51"/>
    </location>
</feature>
<sequence>MVAPLDTRLAHHAAEISAALNLTTADAIISATAEHHDADILTCDADFKDFERVVHIDKKD</sequence>
<gene>
    <name evidence="2" type="ORF">RJJ37_13430</name>
</gene>
<dbReference type="AlphaFoldDB" id="A0AAW8P280"/>
<dbReference type="EMBL" id="JAVLSH010000005">
    <property type="protein sequence ID" value="MDR9760630.1"/>
    <property type="molecule type" value="Genomic_DNA"/>
</dbReference>
<organism evidence="2 3">
    <name type="scientific">Rhizobium redzepovicii</name>
    <dbReference type="NCBI Taxonomy" id="2867518"/>
    <lineage>
        <taxon>Bacteria</taxon>
        <taxon>Pseudomonadati</taxon>
        <taxon>Pseudomonadota</taxon>
        <taxon>Alphaproteobacteria</taxon>
        <taxon>Hyphomicrobiales</taxon>
        <taxon>Rhizobiaceae</taxon>
        <taxon>Rhizobium/Agrobacterium group</taxon>
        <taxon>Rhizobium</taxon>
    </lineage>
</organism>
<dbReference type="SUPFAM" id="SSF88723">
    <property type="entry name" value="PIN domain-like"/>
    <property type="match status" value="1"/>
</dbReference>
<proteinExistence type="predicted"/>
<comment type="caution">
    <text evidence="2">The sequence shown here is derived from an EMBL/GenBank/DDBJ whole genome shotgun (WGS) entry which is preliminary data.</text>
</comment>
<name>A0AAW8P280_9HYPH</name>
<evidence type="ECO:0000313" key="2">
    <source>
        <dbReference type="EMBL" id="MDR9760630.1"/>
    </source>
</evidence>
<keyword evidence="3" id="KW-1185">Reference proteome</keyword>
<dbReference type="InterPro" id="IPR029060">
    <property type="entry name" value="PIN-like_dom_sf"/>
</dbReference>
<accession>A0AAW8P280</accession>
<dbReference type="Gene3D" id="3.40.50.1010">
    <property type="entry name" value="5'-nuclease"/>
    <property type="match status" value="1"/>
</dbReference>